<dbReference type="RefSeq" id="WP_120643451.1">
    <property type="nucleotide sequence ID" value="NZ_RAWB01000093.1"/>
</dbReference>
<dbReference type="CDD" id="cd07814">
    <property type="entry name" value="SRPBCC_CalC_Aha1-like"/>
    <property type="match status" value="1"/>
</dbReference>
<proteinExistence type="inferred from homology"/>
<protein>
    <submittedName>
        <fullName evidence="3">SRPBCC domain-containing protein</fullName>
    </submittedName>
</protein>
<dbReference type="InterPro" id="IPR013538">
    <property type="entry name" value="ASHA1/2-like_C"/>
</dbReference>
<evidence type="ECO:0000259" key="2">
    <source>
        <dbReference type="Pfam" id="PF08327"/>
    </source>
</evidence>
<comment type="caution">
    <text evidence="3">The sequence shown here is derived from an EMBL/GenBank/DDBJ whole genome shotgun (WGS) entry which is preliminary data.</text>
</comment>
<keyword evidence="4" id="KW-1185">Reference proteome</keyword>
<evidence type="ECO:0000256" key="1">
    <source>
        <dbReference type="ARBA" id="ARBA00006817"/>
    </source>
</evidence>
<evidence type="ECO:0000313" key="4">
    <source>
        <dbReference type="Proteomes" id="UP000272888"/>
    </source>
</evidence>
<dbReference type="SUPFAM" id="SSF55961">
    <property type="entry name" value="Bet v1-like"/>
    <property type="match status" value="1"/>
</dbReference>
<accession>A0A3A8Q9Z1</accession>
<comment type="similarity">
    <text evidence="1">Belongs to the AHA1 family.</text>
</comment>
<organism evidence="3 4">
    <name type="scientific">Corallococcus llansteffanensis</name>
    <dbReference type="NCBI Taxonomy" id="2316731"/>
    <lineage>
        <taxon>Bacteria</taxon>
        <taxon>Pseudomonadati</taxon>
        <taxon>Myxococcota</taxon>
        <taxon>Myxococcia</taxon>
        <taxon>Myxococcales</taxon>
        <taxon>Cystobacterineae</taxon>
        <taxon>Myxococcaceae</taxon>
        <taxon>Corallococcus</taxon>
    </lineage>
</organism>
<dbReference type="InterPro" id="IPR023393">
    <property type="entry name" value="START-like_dom_sf"/>
</dbReference>
<dbReference type="Proteomes" id="UP000272888">
    <property type="component" value="Unassembled WGS sequence"/>
</dbReference>
<dbReference type="EMBL" id="RAWB01000093">
    <property type="protein sequence ID" value="RKH61552.1"/>
    <property type="molecule type" value="Genomic_DNA"/>
</dbReference>
<dbReference type="AlphaFoldDB" id="A0A3A8Q9Z1"/>
<name>A0A3A8Q9Z1_9BACT</name>
<dbReference type="Gene3D" id="3.30.530.20">
    <property type="match status" value="1"/>
</dbReference>
<reference evidence="4" key="1">
    <citation type="submission" date="2018-09" db="EMBL/GenBank/DDBJ databases">
        <authorList>
            <person name="Livingstone P.G."/>
            <person name="Whitworth D.E."/>
        </authorList>
    </citation>
    <scope>NUCLEOTIDE SEQUENCE [LARGE SCALE GENOMIC DNA]</scope>
    <source>
        <strain evidence="4">CA051B</strain>
    </source>
</reference>
<gene>
    <name evidence="3" type="ORF">D7V93_11530</name>
</gene>
<sequence length="134" mass="14907">MTSPAVIQLEQFYAHAPASVWRALTDPALHARWWAAGDVRPIVGHRFTLDMGTWGQQPCEVLAVEPERMIQYRFAADTLDTVITWRLSPEGTGTRLTLTHEGFNLDTPMGRHAFHGMKQGWPAVLAKLDTALGA</sequence>
<evidence type="ECO:0000313" key="3">
    <source>
        <dbReference type="EMBL" id="RKH61552.1"/>
    </source>
</evidence>
<dbReference type="Pfam" id="PF08327">
    <property type="entry name" value="AHSA1"/>
    <property type="match status" value="1"/>
</dbReference>
<feature type="domain" description="Activator of Hsp90 ATPase homologue 1/2-like C-terminal" evidence="2">
    <location>
        <begin position="16"/>
        <end position="132"/>
    </location>
</feature>